<organism evidence="1 2">
    <name type="scientific">Vermiconidia calcicola</name>
    <dbReference type="NCBI Taxonomy" id="1690605"/>
    <lineage>
        <taxon>Eukaryota</taxon>
        <taxon>Fungi</taxon>
        <taxon>Dikarya</taxon>
        <taxon>Ascomycota</taxon>
        <taxon>Pezizomycotina</taxon>
        <taxon>Dothideomycetes</taxon>
        <taxon>Dothideomycetidae</taxon>
        <taxon>Mycosphaerellales</taxon>
        <taxon>Extremaceae</taxon>
        <taxon>Vermiconidia</taxon>
    </lineage>
</organism>
<comment type="caution">
    <text evidence="1">The sequence shown here is derived from an EMBL/GenBank/DDBJ whole genome shotgun (WGS) entry which is preliminary data.</text>
</comment>
<dbReference type="EMBL" id="JAUTXU010000300">
    <property type="protein sequence ID" value="KAK3686838.1"/>
    <property type="molecule type" value="Genomic_DNA"/>
</dbReference>
<sequence>MSTSGMQSTATSATDTGLIWKAAVDQYEKVAKVNMLSLKSADNVEQILSLMQEKESKFDKKRHDGSKLEKLRSLVKKSLNPIQLLSDVASKTTKMTFPPGEAIFAAILYLINIANAVSAGYDKIARLFRELDLYLNQLKILEKRITPFPDLRLAVTEVLTSMLVLLGFCTKAIRTSRVSVTFQRLFASEDDELEAAYEAFRNAVCREQGVVRNATYVTTVDIVAATQRLEDNTSAIQSSTYRVVDMAKSQETDHEREKILEWFSTLIFHEKQRQTYAKCHPNTCEWIFHTSMFQRWFTDSEIYTLWCPGIPGAGKTVLISKAINFVEENTERSKVAIAFVYCDYKDPQTQSDTDLLSSMTRQLVEQCKVVPQDVIAHWQRFIERRRLPTNDERLALMKSVTKLFEKTYIFIDALDECGEGSRDSLLRLMKGLKDTIRLCVASRSHLQLETKLHNVLRLDIEAHEADVKQYITFQVDTNERLNDMTIEEPSLRSEIIQRLTDTAAGMFLLPHLQLLHLGGQSTISQVRKALKWIPTNIFELYDSTMRRIECQSESDHKVAKKALSYISCARRPLNMDELRHVLSVGEGDTTLDKHNLISAKALLSISAGLIYIDKQSNTTALIHYTLQEYLHKNRIKLMEEPEIELASACLIYLSFDVFGNGPCVDEEDLKQRLLEYCFLEYAAHYWGDHAMHGQLHARLRLTMPFLHDESKLRSSVQVLHLPMHRRRGWHDCFPTNFTSLHAAAYWGLVDVLRILREDRVDIDSRDEHGSTALHLAARRGHVTAVDLLIHEGAAVGQRDNTGATALHLAARDGHKIAVELLMAKRGDPAAEDNEGWSTLDWAVMKGRNDVVEVLLSRVDDSTMENDQRSRALILAAEAGNETAVHLLLDHEAQIDWQDPFGSTALHWAVPEGHESVVRALLKRGADIESRDIYLNTSLHWATQHVSVARILLENRAEVNAMNDNRQTALLWCAQDGQVEVLRLLLENRANVNTKDKYGFTALHAAALKGNDEIVRELLIHGADPNLTDIDQWTPLHAAALRQDRPIMLLMEDKVANAADIVSRVTSQVGDRKQRALLEHMAERKSGGSTAITGLRWAVSEGRVERLRSILDNGADIDAEDVGGITALTIGAWMDQCIAIQVLLERGADVNKSERSGRSALHIASEEGYLGVVELLADYGADVNAEVCGFTAILLAAKRGHEVTVRFLVQRGANVHVEDYHGRGLLHWAARYGSSTGLDILLKKGVEIDAADRWGKTPLMWAIENGQTKISQQLLDAGADFNCHAEDASTALHLAAYIGSSGIVEQLLQRGADANTKTRDEFTALHIAALVGNEAVVHSLCGAGASKSAQVLCPKTDEVRKDYAAITRSFDINVEESEGKAADDLSTLRTSLSTKVLFLLQQFVHNTEENLGTHVNVQQLLDRGASVAMKELLAHEG</sequence>
<gene>
    <name evidence="1" type="ORF">LTR37_019429</name>
</gene>
<protein>
    <submittedName>
        <fullName evidence="1">Uncharacterized protein</fullName>
    </submittedName>
</protein>
<reference evidence="1" key="1">
    <citation type="submission" date="2023-07" db="EMBL/GenBank/DDBJ databases">
        <title>Black Yeasts Isolated from many extreme environments.</title>
        <authorList>
            <person name="Coleine C."/>
            <person name="Stajich J.E."/>
            <person name="Selbmann L."/>
        </authorList>
    </citation>
    <scope>NUCLEOTIDE SEQUENCE</scope>
    <source>
        <strain evidence="1">CCFEE 5714</strain>
    </source>
</reference>
<accession>A0ACC3MFP0</accession>
<keyword evidence="2" id="KW-1185">Reference proteome</keyword>
<name>A0ACC3MFP0_9PEZI</name>
<dbReference type="Proteomes" id="UP001281147">
    <property type="component" value="Unassembled WGS sequence"/>
</dbReference>
<evidence type="ECO:0000313" key="2">
    <source>
        <dbReference type="Proteomes" id="UP001281147"/>
    </source>
</evidence>
<proteinExistence type="predicted"/>
<evidence type="ECO:0000313" key="1">
    <source>
        <dbReference type="EMBL" id="KAK3686838.1"/>
    </source>
</evidence>